<dbReference type="PATRIC" id="fig|28116.10.peg.3514"/>
<dbReference type="EMBL" id="VWFO01000006">
    <property type="protein sequence ID" value="KAA4665249.1"/>
    <property type="molecule type" value="Genomic_DNA"/>
</dbReference>
<dbReference type="STRING" id="28116.Bovatus_00347"/>
<evidence type="ECO:0000256" key="1">
    <source>
        <dbReference type="SAM" id="SignalP"/>
    </source>
</evidence>
<evidence type="ECO:0000313" key="3">
    <source>
        <dbReference type="EMBL" id="SDB79049.1"/>
    </source>
</evidence>
<dbReference type="Proteomes" id="UP000183670">
    <property type="component" value="Unassembled WGS sequence"/>
</dbReference>
<dbReference type="PROSITE" id="PS51257">
    <property type="entry name" value="PROKAR_LIPOPROTEIN"/>
    <property type="match status" value="1"/>
</dbReference>
<feature type="chain" id="PRO_5014531208" description="Lipoprotein" evidence="1">
    <location>
        <begin position="26"/>
        <end position="148"/>
    </location>
</feature>
<keyword evidence="1" id="KW-0732">Signal</keyword>
<proteinExistence type="predicted"/>
<evidence type="ECO:0000313" key="2">
    <source>
        <dbReference type="EMBL" id="KAA4665249.1"/>
    </source>
</evidence>
<evidence type="ECO:0000313" key="7">
    <source>
        <dbReference type="Proteomes" id="UP000435985"/>
    </source>
</evidence>
<evidence type="ECO:0000313" key="4">
    <source>
        <dbReference type="EMBL" id="SDI58361.1"/>
    </source>
</evidence>
<dbReference type="EMBL" id="FMYE01000059">
    <property type="protein sequence ID" value="SDB79049.1"/>
    <property type="molecule type" value="Genomic_DNA"/>
</dbReference>
<reference evidence="2 7" key="2">
    <citation type="journal article" date="2019" name="Nat. Med.">
        <title>A library of human gut bacterial isolates paired with longitudinal multiomics data enables mechanistic microbiome research.</title>
        <authorList>
            <person name="Poyet M."/>
            <person name="Groussin M."/>
            <person name="Gibbons S.M."/>
            <person name="Avila-Pacheco J."/>
            <person name="Jiang X."/>
            <person name="Kearney S.M."/>
            <person name="Perrotta A.R."/>
            <person name="Berdy B."/>
            <person name="Zhao S."/>
            <person name="Lieberman T.D."/>
            <person name="Swanson P.K."/>
            <person name="Smith M."/>
            <person name="Roesemann S."/>
            <person name="Alexander J.E."/>
            <person name="Rich S.A."/>
            <person name="Livny J."/>
            <person name="Vlamakis H."/>
            <person name="Clish C."/>
            <person name="Bullock K."/>
            <person name="Deik A."/>
            <person name="Scott J."/>
            <person name="Pierce K.A."/>
            <person name="Xavier R.J."/>
            <person name="Alm E.J."/>
        </authorList>
    </citation>
    <scope>NUCLEOTIDE SEQUENCE [LARGE SCALE GENOMIC DNA]</scope>
    <source>
        <strain evidence="2 7">BIOML-A14</strain>
    </source>
</reference>
<evidence type="ECO:0000313" key="5">
    <source>
        <dbReference type="Proteomes" id="UP000181870"/>
    </source>
</evidence>
<dbReference type="AlphaFoldDB" id="A0A139KXX6"/>
<dbReference type="RefSeq" id="WP_004310735.1">
    <property type="nucleotide sequence ID" value="NZ_CAAKNR010000222.1"/>
</dbReference>
<protein>
    <recommendedName>
        <fullName evidence="8">Lipoprotein</fullName>
    </recommendedName>
</protein>
<gene>
    <name evidence="2" type="ORF">F3B98_06355</name>
    <name evidence="3" type="ORF">SAMN05192581_105916</name>
    <name evidence="4" type="ORF">SAMN05192582_105614</name>
</gene>
<organism evidence="2 7">
    <name type="scientific">Bacteroides ovatus</name>
    <dbReference type="NCBI Taxonomy" id="28116"/>
    <lineage>
        <taxon>Bacteria</taxon>
        <taxon>Pseudomonadati</taxon>
        <taxon>Bacteroidota</taxon>
        <taxon>Bacteroidia</taxon>
        <taxon>Bacteroidales</taxon>
        <taxon>Bacteroidaceae</taxon>
        <taxon>Bacteroides</taxon>
    </lineage>
</organism>
<dbReference type="EMBL" id="FNDO01000056">
    <property type="protein sequence ID" value="SDI58361.1"/>
    <property type="molecule type" value="Genomic_DNA"/>
</dbReference>
<dbReference type="Proteomes" id="UP000181870">
    <property type="component" value="Unassembled WGS sequence"/>
</dbReference>
<reference evidence="5 6" key="1">
    <citation type="submission" date="2016-10" db="EMBL/GenBank/DDBJ databases">
        <authorList>
            <person name="de Groot N.N."/>
        </authorList>
    </citation>
    <scope>NUCLEOTIDE SEQUENCE [LARGE SCALE GENOMIC DNA]</scope>
    <source>
        <strain evidence="3 6">NLAE-zl-C500</strain>
        <strain evidence="4 5">NLAE-zl-C57</strain>
    </source>
</reference>
<sequence>MKTNTFKYFGLALMAILMVSFTSCEVEIDSFYDDDNNGAGYYNRSADLCSRTWVSFYRDMDGNYCRQELDFFLDRTGIDYIRVEYPNGAVEQYEYNFRWSWENYAQTSIRMSYGPNDVSYLDDVYIGGNRLSGYLDGRNNFVEFQGKR</sequence>
<evidence type="ECO:0008006" key="8">
    <source>
        <dbReference type="Google" id="ProtNLM"/>
    </source>
</evidence>
<evidence type="ECO:0000313" key="6">
    <source>
        <dbReference type="Proteomes" id="UP000183670"/>
    </source>
</evidence>
<dbReference type="Proteomes" id="UP000435985">
    <property type="component" value="Unassembled WGS sequence"/>
</dbReference>
<feature type="signal peptide" evidence="1">
    <location>
        <begin position="1"/>
        <end position="25"/>
    </location>
</feature>
<accession>A0A139KXX6</accession>
<name>A0A139KXX6_BACOV</name>